<dbReference type="AlphaFoldDB" id="A0A9X4NUN5"/>
<accession>A0A9X4NUN5</accession>
<evidence type="ECO:0000313" key="3">
    <source>
        <dbReference type="EMBL" id="MDG5976479.1"/>
    </source>
</evidence>
<dbReference type="SUPFAM" id="SSF103088">
    <property type="entry name" value="OmpA-like"/>
    <property type="match status" value="1"/>
</dbReference>
<evidence type="ECO:0000259" key="2">
    <source>
        <dbReference type="PROSITE" id="PS51123"/>
    </source>
</evidence>
<keyword evidence="1" id="KW-0472">Membrane</keyword>
<name>A0A9X4NUN5_9BURK</name>
<sequence>MDPVGADGGTAELLFGQAFSFLDNRSFSRREPTHTNDTNLDSDAVAMHQRVLARFPLIASALPDSEIERRVSLFEPATIRNDRTYLREWLDNFLPQMSEAEDFAIDDTNTHYVAMLDRLIDDSDVGPKIVTLGARQPAFTRGDGASREIFVHRRVEAGPRQLTLIHELVHFYRHPDYAAWVAASKDSDFYNEGLTEWLARKVMTSEELVDRTTYQPRVDVVEQQIARHVPEDDIARAFFRGEIWRLETRSTEARTAFETSTGISETALETDQNTASRTGPGIFQTVESGRHYRFLNLGFDEVQPKPEHLSAFREIKAAQIESDPEVKVRFVGHASSAGSLEVNDRVARRRSTAFYQMARRERLPASRLLDAGNPPHFGETLPTATEEDAITRAMNRRVEMFLVRGES</sequence>
<gene>
    <name evidence="3" type="ORF">H010_14526</name>
</gene>
<feature type="domain" description="OmpA-like" evidence="2">
    <location>
        <begin position="284"/>
        <end position="406"/>
    </location>
</feature>
<reference evidence="3" key="1">
    <citation type="submission" date="2013-01" db="EMBL/GenBank/DDBJ databases">
        <title>Genome draft of Hydrogenophaga taeniospiralis 2K1.</title>
        <authorList>
            <person name="Gomila M."/>
            <person name="Lalucat J."/>
        </authorList>
    </citation>
    <scope>NUCLEOTIDE SEQUENCE</scope>
    <source>
        <strain evidence="3">CCUG 15921</strain>
    </source>
</reference>
<evidence type="ECO:0000313" key="4">
    <source>
        <dbReference type="Proteomes" id="UP001152876"/>
    </source>
</evidence>
<protein>
    <submittedName>
        <fullName evidence="3">OmpA family protein</fullName>
    </submittedName>
</protein>
<evidence type="ECO:0000256" key="1">
    <source>
        <dbReference type="PROSITE-ProRule" id="PRU00473"/>
    </source>
</evidence>
<keyword evidence="4" id="KW-1185">Reference proteome</keyword>
<proteinExistence type="predicted"/>
<dbReference type="InterPro" id="IPR006665">
    <property type="entry name" value="OmpA-like"/>
</dbReference>
<dbReference type="InterPro" id="IPR036737">
    <property type="entry name" value="OmpA-like_sf"/>
</dbReference>
<organism evidence="3 4">
    <name type="scientific">Hydrogenophaga taeniospiralis CCUG 15921</name>
    <dbReference type="NCBI Taxonomy" id="1281780"/>
    <lineage>
        <taxon>Bacteria</taxon>
        <taxon>Pseudomonadati</taxon>
        <taxon>Pseudomonadota</taxon>
        <taxon>Betaproteobacteria</taxon>
        <taxon>Burkholderiales</taxon>
        <taxon>Comamonadaceae</taxon>
        <taxon>Hydrogenophaga</taxon>
    </lineage>
</organism>
<dbReference type="Gene3D" id="3.30.1330.60">
    <property type="entry name" value="OmpA-like domain"/>
    <property type="match status" value="1"/>
</dbReference>
<comment type="caution">
    <text evidence="3">The sequence shown here is derived from an EMBL/GenBank/DDBJ whole genome shotgun (WGS) entry which is preliminary data.</text>
</comment>
<dbReference type="EMBL" id="AOGK01000012">
    <property type="protein sequence ID" value="MDG5976479.1"/>
    <property type="molecule type" value="Genomic_DNA"/>
</dbReference>
<dbReference type="GO" id="GO:0016020">
    <property type="term" value="C:membrane"/>
    <property type="evidence" value="ECO:0007669"/>
    <property type="project" value="UniProtKB-UniRule"/>
</dbReference>
<dbReference type="PROSITE" id="PS51123">
    <property type="entry name" value="OMPA_2"/>
    <property type="match status" value="1"/>
</dbReference>
<dbReference type="Proteomes" id="UP001152876">
    <property type="component" value="Unassembled WGS sequence"/>
</dbReference>